<reference evidence="1" key="1">
    <citation type="submission" date="2021-02" db="EMBL/GenBank/DDBJ databases">
        <authorList>
            <person name="Nowell W R."/>
        </authorList>
    </citation>
    <scope>NUCLEOTIDE SEQUENCE</scope>
</reference>
<accession>A0A816LGH0</accession>
<dbReference type="AlphaFoldDB" id="A0A816LGH0"/>
<protein>
    <submittedName>
        <fullName evidence="1">Uncharacterized protein</fullName>
    </submittedName>
</protein>
<sequence length="126" mass="14857">MKINIYKNFQYSNIFDNVQHLTAYLSSDLVIQEIVFIVSTDDSIEYSAITKLVQRRKQFRGQYRLDLKEFNLLESRNNEVRSEIDEMFKNIMDDLERTKSSVLSTDDASDYEVNVSDELTVTFNTF</sequence>
<organism evidence="1 2">
    <name type="scientific">Rotaria magnacalcarata</name>
    <dbReference type="NCBI Taxonomy" id="392030"/>
    <lineage>
        <taxon>Eukaryota</taxon>
        <taxon>Metazoa</taxon>
        <taxon>Spiralia</taxon>
        <taxon>Gnathifera</taxon>
        <taxon>Rotifera</taxon>
        <taxon>Eurotatoria</taxon>
        <taxon>Bdelloidea</taxon>
        <taxon>Philodinida</taxon>
        <taxon>Philodinidae</taxon>
        <taxon>Rotaria</taxon>
    </lineage>
</organism>
<dbReference type="EMBL" id="CAJNRE010001387">
    <property type="protein sequence ID" value="CAF1940486.1"/>
    <property type="molecule type" value="Genomic_DNA"/>
</dbReference>
<evidence type="ECO:0000313" key="1">
    <source>
        <dbReference type="EMBL" id="CAF1940486.1"/>
    </source>
</evidence>
<name>A0A816LGH0_9BILA</name>
<dbReference type="Proteomes" id="UP000663824">
    <property type="component" value="Unassembled WGS sequence"/>
</dbReference>
<evidence type="ECO:0000313" key="2">
    <source>
        <dbReference type="Proteomes" id="UP000663824"/>
    </source>
</evidence>
<proteinExistence type="predicted"/>
<comment type="caution">
    <text evidence="1">The sequence shown here is derived from an EMBL/GenBank/DDBJ whole genome shotgun (WGS) entry which is preliminary data.</text>
</comment>
<gene>
    <name evidence="1" type="ORF">MBJ925_LOCUS5334</name>
</gene>